<reference evidence="2 3" key="1">
    <citation type="submission" date="2017-02" db="EMBL/GenBank/DDBJ databases">
        <title>Draft Genome Sequences of 'Candidatus Synechococcus spongiarum', Cyanobacterial Symbionts of the Mediterranean Sponge Aplysina aerophoba from two locations.</title>
        <authorList>
            <person name="Slaby B.M."/>
            <person name="Hentschel U."/>
        </authorList>
    </citation>
    <scope>NUCLEOTIDE SEQUENCE [LARGE SCALE GENOMIC DNA]</scope>
    <source>
        <strain evidence="2">LMB bulk15N</strain>
    </source>
</reference>
<keyword evidence="1" id="KW-0732">Signal</keyword>
<gene>
    <name evidence="2" type="ORF">BV53_05885</name>
</gene>
<evidence type="ECO:0000313" key="2">
    <source>
        <dbReference type="EMBL" id="OOV34355.1"/>
    </source>
</evidence>
<evidence type="ECO:0000313" key="3">
    <source>
        <dbReference type="Proteomes" id="UP000242590"/>
    </source>
</evidence>
<feature type="signal peptide" evidence="1">
    <location>
        <begin position="1"/>
        <end position="18"/>
    </location>
</feature>
<comment type="caution">
    <text evidence="2">The sequence shown here is derived from an EMBL/GenBank/DDBJ whole genome shotgun (WGS) entry which is preliminary data.</text>
</comment>
<dbReference type="PANTHER" id="PTHR37953:SF1">
    <property type="entry name" value="UPF0127 PROTEIN MJ1496"/>
    <property type="match status" value="1"/>
</dbReference>
<dbReference type="OrthoDB" id="9808290at2"/>
<dbReference type="AlphaFoldDB" id="A0A1T1D0G8"/>
<dbReference type="InterPro" id="IPR038695">
    <property type="entry name" value="Saro_0823-like_sf"/>
</dbReference>
<organism evidence="2 3">
    <name type="scientific">Candidatus Synechococcus spongiarum LMB bulk15N</name>
    <dbReference type="NCBI Taxonomy" id="1943583"/>
    <lineage>
        <taxon>Bacteria</taxon>
        <taxon>Bacillati</taxon>
        <taxon>Cyanobacteriota</taxon>
        <taxon>Cyanophyceae</taxon>
        <taxon>Synechococcales</taxon>
        <taxon>Synechococcaceae</taxon>
        <taxon>Synechococcus</taxon>
    </lineage>
</organism>
<protein>
    <recommendedName>
        <fullName evidence="4">DUF192 domain-containing protein</fullName>
    </recommendedName>
</protein>
<dbReference type="InterPro" id="IPR003795">
    <property type="entry name" value="DUF192"/>
</dbReference>
<accession>A0A1T1D0G8</accession>
<evidence type="ECO:0008006" key="4">
    <source>
        <dbReference type="Google" id="ProtNLM"/>
    </source>
</evidence>
<feature type="chain" id="PRO_5012052089" description="DUF192 domain-containing protein" evidence="1">
    <location>
        <begin position="19"/>
        <end position="177"/>
    </location>
</feature>
<dbReference type="PANTHER" id="PTHR37953">
    <property type="entry name" value="UPF0127 PROTEIN MJ1496"/>
    <property type="match status" value="1"/>
</dbReference>
<dbReference type="EMBL" id="MWLE01000081">
    <property type="protein sequence ID" value="OOV34355.1"/>
    <property type="molecule type" value="Genomic_DNA"/>
</dbReference>
<sequence>MAWLLVSLLTPAAALSQATLPTQTLPVVAQVCGPVLEQRQHRYPASTCVALEVPDTPAEYQIGLMGRSHLPPERGMWFRFDRQNASFWMRNTLIPLDLVFLERRDSRMARVVKVAHGVLPCQSLHCPTYEAGQPVDHVVELAAGEARRRGWKEETVLDFRWLEDSGGENDRSQSTRD</sequence>
<evidence type="ECO:0000256" key="1">
    <source>
        <dbReference type="SAM" id="SignalP"/>
    </source>
</evidence>
<proteinExistence type="predicted"/>
<dbReference type="Gene3D" id="2.60.120.1140">
    <property type="entry name" value="Protein of unknown function DUF192"/>
    <property type="match status" value="1"/>
</dbReference>
<dbReference type="Pfam" id="PF02643">
    <property type="entry name" value="DUF192"/>
    <property type="match status" value="1"/>
</dbReference>
<name>A0A1T1D0G8_9SYNE</name>
<dbReference type="Proteomes" id="UP000242590">
    <property type="component" value="Unassembled WGS sequence"/>
</dbReference>